<dbReference type="EMBL" id="MTYI01000139">
    <property type="protein sequence ID" value="PNP51063.1"/>
    <property type="molecule type" value="Genomic_DNA"/>
</dbReference>
<dbReference type="Proteomes" id="UP000236290">
    <property type="component" value="Unassembled WGS sequence"/>
</dbReference>
<reference evidence="1 2" key="1">
    <citation type="submission" date="2017-02" db="EMBL/GenBank/DDBJ databases">
        <title>Genomes of Trichoderma spp. with biocontrol activity.</title>
        <authorList>
            <person name="Gardiner D."/>
            <person name="Kazan K."/>
            <person name="Vos C."/>
            <person name="Harvey P."/>
        </authorList>
    </citation>
    <scope>NUCLEOTIDE SEQUENCE [LARGE SCALE GENOMIC DNA]</scope>
    <source>
        <strain evidence="1 2">Tr1</strain>
    </source>
</reference>
<evidence type="ECO:0000313" key="1">
    <source>
        <dbReference type="EMBL" id="PNP51063.1"/>
    </source>
</evidence>
<protein>
    <submittedName>
        <fullName evidence="1">Uncharacterized protein</fullName>
    </submittedName>
</protein>
<gene>
    <name evidence="1" type="ORF">THARTR1_08291</name>
</gene>
<accession>A0A2K0TZV3</accession>
<organism evidence="1 2">
    <name type="scientific">Trichoderma harzianum</name>
    <name type="common">Hypocrea lixii</name>
    <dbReference type="NCBI Taxonomy" id="5544"/>
    <lineage>
        <taxon>Eukaryota</taxon>
        <taxon>Fungi</taxon>
        <taxon>Dikarya</taxon>
        <taxon>Ascomycota</taxon>
        <taxon>Pezizomycotina</taxon>
        <taxon>Sordariomycetes</taxon>
        <taxon>Hypocreomycetidae</taxon>
        <taxon>Hypocreales</taxon>
        <taxon>Hypocreaceae</taxon>
        <taxon>Trichoderma</taxon>
    </lineage>
</organism>
<sequence length="273" mass="30349">MDELTVDLYEVADLGLGGAFRGKGDRNFHPKVLMDSGDKKQVKAKLVRVVPGTFDEDGDPAALLIFEFHFHMPGDRRFKQTLITVTFEDEKGPSILDPEVYRISPGGRYSLDKVTDSKDVSQAVDAAINGGVAGASVELGYHWKMDQNIEKEHSGTLRGLSRRFKTYGEETSAVWEIEEDPVKKEGIPTFLRTAVILRLDDESDRFQFTVEIETRESKLFFGSRSSSRKIDPFSVDPGSIPLARKEKIDTANLGEADLSSQCVVKLATPMNTT</sequence>
<comment type="caution">
    <text evidence="1">The sequence shown here is derived from an EMBL/GenBank/DDBJ whole genome shotgun (WGS) entry which is preliminary data.</text>
</comment>
<name>A0A2K0TZV3_TRIHA</name>
<proteinExistence type="predicted"/>
<dbReference type="AlphaFoldDB" id="A0A2K0TZV3"/>
<evidence type="ECO:0000313" key="2">
    <source>
        <dbReference type="Proteomes" id="UP000236290"/>
    </source>
</evidence>
<dbReference type="OrthoDB" id="4896127at2759"/>